<sequence>MVEWEEEELSASVCCPIDEHTSTVCLVQLASTPTSSSQQKSPTTPHLTSPPLPTPPPSPPPPHPLSTATLHLPTSPSSFLLCTHPVSNATDNHSLNRGVEVCTHILGCAQTNRCSNTSSLIN</sequence>
<reference evidence="2 3" key="2">
    <citation type="submission" date="2018-11" db="EMBL/GenBank/DDBJ databases">
        <authorList>
            <consortium name="Pathogen Informatics"/>
        </authorList>
    </citation>
    <scope>NUCLEOTIDE SEQUENCE [LARGE SCALE GENOMIC DNA]</scope>
</reference>
<feature type="compositionally biased region" description="Low complexity" evidence="1">
    <location>
        <begin position="31"/>
        <end position="47"/>
    </location>
</feature>
<dbReference type="AlphaFoldDB" id="A0A0R3XDG1"/>
<proteinExistence type="predicted"/>
<evidence type="ECO:0000313" key="4">
    <source>
        <dbReference type="WBParaSite" id="TTAC_0001158801-mRNA-1"/>
    </source>
</evidence>
<accession>A0A0R3XDG1</accession>
<organism evidence="4">
    <name type="scientific">Hydatigena taeniaeformis</name>
    <name type="common">Feline tapeworm</name>
    <name type="synonym">Taenia taeniaeformis</name>
    <dbReference type="NCBI Taxonomy" id="6205"/>
    <lineage>
        <taxon>Eukaryota</taxon>
        <taxon>Metazoa</taxon>
        <taxon>Spiralia</taxon>
        <taxon>Lophotrochozoa</taxon>
        <taxon>Platyhelminthes</taxon>
        <taxon>Cestoda</taxon>
        <taxon>Eucestoda</taxon>
        <taxon>Cyclophyllidea</taxon>
        <taxon>Taeniidae</taxon>
        <taxon>Hydatigera</taxon>
    </lineage>
</organism>
<protein>
    <submittedName>
        <fullName evidence="2 4">Uncharacterized protein</fullName>
    </submittedName>
</protein>
<evidence type="ECO:0000313" key="2">
    <source>
        <dbReference type="EMBL" id="VDM37068.1"/>
    </source>
</evidence>
<dbReference type="Proteomes" id="UP000274429">
    <property type="component" value="Unassembled WGS sequence"/>
</dbReference>
<evidence type="ECO:0000256" key="1">
    <source>
        <dbReference type="SAM" id="MobiDB-lite"/>
    </source>
</evidence>
<feature type="compositionally biased region" description="Pro residues" evidence="1">
    <location>
        <begin position="48"/>
        <end position="64"/>
    </location>
</feature>
<dbReference type="EMBL" id="UYWX01025118">
    <property type="protein sequence ID" value="VDM37068.1"/>
    <property type="molecule type" value="Genomic_DNA"/>
</dbReference>
<gene>
    <name evidence="2" type="ORF">TTAC_LOCUS11571</name>
</gene>
<name>A0A0R3XDG1_HYDTA</name>
<evidence type="ECO:0000313" key="3">
    <source>
        <dbReference type="Proteomes" id="UP000274429"/>
    </source>
</evidence>
<dbReference type="WBParaSite" id="TTAC_0001158801-mRNA-1">
    <property type="protein sequence ID" value="TTAC_0001158801-mRNA-1"/>
    <property type="gene ID" value="TTAC_0001158801"/>
</dbReference>
<reference evidence="4" key="1">
    <citation type="submission" date="2017-02" db="UniProtKB">
        <authorList>
            <consortium name="WormBaseParasite"/>
        </authorList>
    </citation>
    <scope>IDENTIFICATION</scope>
</reference>
<feature type="region of interest" description="Disordered" evidence="1">
    <location>
        <begin position="31"/>
        <end position="70"/>
    </location>
</feature>
<keyword evidence="3" id="KW-1185">Reference proteome</keyword>